<dbReference type="PANTHER" id="PTHR36037:SF1">
    <property type="entry name" value="RNA-DIRECTED DNA POLYMERASE (REVERSE TRANSCRIPTASE)-RELATED FAMILY PROTEIN"/>
    <property type="match status" value="1"/>
</dbReference>
<comment type="caution">
    <text evidence="1">The sequence shown here is derived from an EMBL/GenBank/DDBJ whole genome shotgun (WGS) entry which is preliminary data.</text>
</comment>
<dbReference type="Proteomes" id="UP000265520">
    <property type="component" value="Unassembled WGS sequence"/>
</dbReference>
<name>A0A392NUY6_9FABA</name>
<proteinExistence type="predicted"/>
<sequence>YSLEYLDKDETIVAHLVKGIDAYIKLSHGWPIFGSPLKLISIKGLDILKKKSASFHCEVEMCKSILYVVPKFSPQTVLLKLLAESTGIVE</sequence>
<evidence type="ECO:0000313" key="2">
    <source>
        <dbReference type="Proteomes" id="UP000265520"/>
    </source>
</evidence>
<evidence type="ECO:0000313" key="1">
    <source>
        <dbReference type="EMBL" id="MCI03631.1"/>
    </source>
</evidence>
<feature type="non-terminal residue" evidence="1">
    <location>
        <position position="1"/>
    </location>
</feature>
<reference evidence="1 2" key="1">
    <citation type="journal article" date="2018" name="Front. Plant Sci.">
        <title>Red Clover (Trifolium pratense) and Zigzag Clover (T. medium) - A Picture of Genomic Similarities and Differences.</title>
        <authorList>
            <person name="Dluhosova J."/>
            <person name="Istvanek J."/>
            <person name="Nedelnik J."/>
            <person name="Repkova J."/>
        </authorList>
    </citation>
    <scope>NUCLEOTIDE SEQUENCE [LARGE SCALE GENOMIC DNA]</scope>
    <source>
        <strain evidence="2">cv. 10/8</strain>
        <tissue evidence="1">Leaf</tissue>
    </source>
</reference>
<dbReference type="PANTHER" id="PTHR36037">
    <property type="entry name" value="RNA-DIRECTED DNA POLYMERASE (REVERSE TRANSCRIPTASE)-RELATED FAMILY PROTEIN"/>
    <property type="match status" value="1"/>
</dbReference>
<accession>A0A392NUY6</accession>
<organism evidence="1 2">
    <name type="scientific">Trifolium medium</name>
    <dbReference type="NCBI Taxonomy" id="97028"/>
    <lineage>
        <taxon>Eukaryota</taxon>
        <taxon>Viridiplantae</taxon>
        <taxon>Streptophyta</taxon>
        <taxon>Embryophyta</taxon>
        <taxon>Tracheophyta</taxon>
        <taxon>Spermatophyta</taxon>
        <taxon>Magnoliopsida</taxon>
        <taxon>eudicotyledons</taxon>
        <taxon>Gunneridae</taxon>
        <taxon>Pentapetalae</taxon>
        <taxon>rosids</taxon>
        <taxon>fabids</taxon>
        <taxon>Fabales</taxon>
        <taxon>Fabaceae</taxon>
        <taxon>Papilionoideae</taxon>
        <taxon>50 kb inversion clade</taxon>
        <taxon>NPAAA clade</taxon>
        <taxon>Hologalegina</taxon>
        <taxon>IRL clade</taxon>
        <taxon>Trifolieae</taxon>
        <taxon>Trifolium</taxon>
    </lineage>
</organism>
<protein>
    <submittedName>
        <fullName evidence="1">Uncharacterized protein</fullName>
    </submittedName>
</protein>
<dbReference type="AlphaFoldDB" id="A0A392NUY6"/>
<dbReference type="EMBL" id="LXQA010052789">
    <property type="protein sequence ID" value="MCI03631.1"/>
    <property type="molecule type" value="Genomic_DNA"/>
</dbReference>
<keyword evidence="2" id="KW-1185">Reference proteome</keyword>